<keyword evidence="10" id="KW-0010">Activator</keyword>
<keyword evidence="21" id="KW-0472">Membrane</keyword>
<evidence type="ECO:0000256" key="4">
    <source>
        <dbReference type="ARBA" id="ARBA00006472"/>
    </source>
</evidence>
<dbReference type="Ensembl" id="ENSHBUT00000017190.1">
    <property type="protein sequence ID" value="ENSHBUP00000010344.1"/>
    <property type="gene ID" value="ENSHBUG00000011890.1"/>
</dbReference>
<evidence type="ECO:0000256" key="12">
    <source>
        <dbReference type="ARBA" id="ARBA00023239"/>
    </source>
</evidence>
<evidence type="ECO:0000256" key="8">
    <source>
        <dbReference type="ARBA" id="ARBA00023007"/>
    </source>
</evidence>
<keyword evidence="6" id="KW-0963">Cytoplasm</keyword>
<evidence type="ECO:0000256" key="5">
    <source>
        <dbReference type="ARBA" id="ARBA00013252"/>
    </source>
</evidence>
<evidence type="ECO:0000256" key="11">
    <source>
        <dbReference type="ARBA" id="ARBA00023163"/>
    </source>
</evidence>
<accession>A0A3Q2VH67</accession>
<evidence type="ECO:0000256" key="19">
    <source>
        <dbReference type="ARBA" id="ARBA00045830"/>
    </source>
</evidence>
<evidence type="ECO:0000256" key="9">
    <source>
        <dbReference type="ARBA" id="ARBA00023015"/>
    </source>
</evidence>
<keyword evidence="21" id="KW-0812">Transmembrane</keyword>
<reference evidence="22" key="1">
    <citation type="submission" date="2025-08" db="UniProtKB">
        <authorList>
            <consortium name="Ensembl"/>
        </authorList>
    </citation>
    <scope>IDENTIFICATION</scope>
</reference>
<dbReference type="InterPro" id="IPR036428">
    <property type="entry name" value="PCD_sf"/>
</dbReference>
<dbReference type="GO" id="GO:0005634">
    <property type="term" value="C:nucleus"/>
    <property type="evidence" value="ECO:0007669"/>
    <property type="project" value="UniProtKB-SubCell"/>
</dbReference>
<dbReference type="GO" id="GO:0006729">
    <property type="term" value="P:tetrahydrobiopterin biosynthetic process"/>
    <property type="evidence" value="ECO:0007669"/>
    <property type="project" value="UniProtKB-KW"/>
</dbReference>
<comment type="function">
    <text evidence="19">Involved in tetrahydrobiopterin biosynthesis. Seems to both prevent the formation of 7-pterins and accelerate the formation of quinonoid-BH2. Coactivator for HNF1A-dependent transcription. Regulates the dimerization of homeodomain protein HNF1A and enhances its transcriptional activity. Also acts as a coactivator for HNF1B-dependent transcription.</text>
</comment>
<evidence type="ECO:0000256" key="21">
    <source>
        <dbReference type="SAM" id="Phobius"/>
    </source>
</evidence>
<keyword evidence="23" id="KW-1185">Reference proteome</keyword>
<dbReference type="Gene3D" id="3.30.1360.20">
    <property type="entry name" value="Transcriptional coactivator/pterin dehydratase"/>
    <property type="match status" value="1"/>
</dbReference>
<dbReference type="STRING" id="8153.ENSHBUP00000010344"/>
<evidence type="ECO:0000256" key="7">
    <source>
        <dbReference type="ARBA" id="ARBA00022990"/>
    </source>
</evidence>
<evidence type="ECO:0000256" key="13">
    <source>
        <dbReference type="ARBA" id="ARBA00023242"/>
    </source>
</evidence>
<feature type="region of interest" description="Disordered" evidence="20">
    <location>
        <begin position="104"/>
        <end position="123"/>
    </location>
</feature>
<keyword evidence="11" id="KW-0804">Transcription</keyword>
<comment type="subcellular location">
    <subcellularLocation>
        <location evidence="3">Cytoplasm</location>
    </subcellularLocation>
    <subcellularLocation>
        <location evidence="2">Nucleus</location>
    </subcellularLocation>
</comment>
<evidence type="ECO:0000313" key="23">
    <source>
        <dbReference type="Proteomes" id="UP000264840"/>
    </source>
</evidence>
<evidence type="ECO:0000256" key="20">
    <source>
        <dbReference type="SAM" id="MobiDB-lite"/>
    </source>
</evidence>
<dbReference type="SUPFAM" id="SSF55248">
    <property type="entry name" value="PCD-like"/>
    <property type="match status" value="1"/>
</dbReference>
<comment type="catalytic activity">
    <reaction evidence="1">
        <text>(4aS,6R)-4a-hydroxy-L-erythro-5,6,7,8-tetrahydrobiopterin = (6R)-L-erythro-6,7-dihydrobiopterin + H2O</text>
        <dbReference type="Rhea" id="RHEA:11920"/>
        <dbReference type="ChEBI" id="CHEBI:15377"/>
        <dbReference type="ChEBI" id="CHEBI:15642"/>
        <dbReference type="ChEBI" id="CHEBI:43120"/>
        <dbReference type="EC" id="4.2.1.96"/>
    </reaction>
</comment>
<dbReference type="EC" id="4.2.1.96" evidence="5"/>
<keyword evidence="8" id="KW-0783">Tetrahydrobiopterin biosynthesis</keyword>
<protein>
    <recommendedName>
        <fullName evidence="16">Pterin-4-alpha-carbinolamine dehydratase</fullName>
        <ecNumber evidence="5">4.2.1.96</ecNumber>
    </recommendedName>
    <alternativeName>
        <fullName evidence="14">4-alpha-hydroxy-tetrahydropterin dehydratase</fullName>
    </alternativeName>
    <alternativeName>
        <fullName evidence="18">Dimerization cofactor of hepatocyte nuclear factor 1-alpha</fullName>
    </alternativeName>
    <alternativeName>
        <fullName evidence="17">Phenylalanine hydroxylase-stimulating protein</fullName>
    </alternativeName>
    <alternativeName>
        <fullName evidence="15">Pterin carbinolamine dehydratase</fullName>
    </alternativeName>
</protein>
<dbReference type="CDD" id="cd00914">
    <property type="entry name" value="PCD_DCoH_subfamily_b"/>
    <property type="match status" value="1"/>
</dbReference>
<keyword evidence="9" id="KW-0805">Transcription regulation</keyword>
<dbReference type="GO" id="GO:0005737">
    <property type="term" value="C:cytoplasm"/>
    <property type="evidence" value="ECO:0007669"/>
    <property type="project" value="UniProtKB-SubCell"/>
</dbReference>
<comment type="similarity">
    <text evidence="4">Belongs to the pterin-4-alpha-carbinolamine dehydratase family.</text>
</comment>
<evidence type="ECO:0000256" key="3">
    <source>
        <dbReference type="ARBA" id="ARBA00004496"/>
    </source>
</evidence>
<evidence type="ECO:0000256" key="16">
    <source>
        <dbReference type="ARBA" id="ARBA00040209"/>
    </source>
</evidence>
<dbReference type="GeneTree" id="ENSGT00390000007221"/>
<dbReference type="InterPro" id="IPR001533">
    <property type="entry name" value="Pterin_deHydtase"/>
</dbReference>
<dbReference type="Proteomes" id="UP000264840">
    <property type="component" value="Unplaced"/>
</dbReference>
<evidence type="ECO:0000256" key="18">
    <source>
        <dbReference type="ARBA" id="ARBA00042969"/>
    </source>
</evidence>
<keyword evidence="7" id="KW-0007">Acetylation</keyword>
<organism evidence="22 23">
    <name type="scientific">Haplochromis burtoni</name>
    <name type="common">Burton's mouthbrooder</name>
    <name type="synonym">Chromis burtoni</name>
    <dbReference type="NCBI Taxonomy" id="8153"/>
    <lineage>
        <taxon>Eukaryota</taxon>
        <taxon>Metazoa</taxon>
        <taxon>Chordata</taxon>
        <taxon>Craniata</taxon>
        <taxon>Vertebrata</taxon>
        <taxon>Euteleostomi</taxon>
        <taxon>Actinopterygii</taxon>
        <taxon>Neopterygii</taxon>
        <taxon>Teleostei</taxon>
        <taxon>Neoteleostei</taxon>
        <taxon>Acanthomorphata</taxon>
        <taxon>Ovalentaria</taxon>
        <taxon>Cichlomorphae</taxon>
        <taxon>Cichliformes</taxon>
        <taxon>Cichlidae</taxon>
        <taxon>African cichlids</taxon>
        <taxon>Pseudocrenilabrinae</taxon>
        <taxon>Haplochromini</taxon>
        <taxon>Haplochromis</taxon>
    </lineage>
</organism>
<evidence type="ECO:0000256" key="1">
    <source>
        <dbReference type="ARBA" id="ARBA00001554"/>
    </source>
</evidence>
<keyword evidence="21" id="KW-1133">Transmembrane helix</keyword>
<evidence type="ECO:0000256" key="10">
    <source>
        <dbReference type="ARBA" id="ARBA00023159"/>
    </source>
</evidence>
<dbReference type="AlphaFoldDB" id="A0A3Q2VH67"/>
<dbReference type="Pfam" id="PF01329">
    <property type="entry name" value="Pterin_4a"/>
    <property type="match status" value="1"/>
</dbReference>
<feature type="transmembrane region" description="Helical" evidence="21">
    <location>
        <begin position="35"/>
        <end position="56"/>
    </location>
</feature>
<evidence type="ECO:0000313" key="22">
    <source>
        <dbReference type="Ensembl" id="ENSHBUP00000010344.1"/>
    </source>
</evidence>
<proteinExistence type="inferred from homology"/>
<evidence type="ECO:0000256" key="6">
    <source>
        <dbReference type="ARBA" id="ARBA00022490"/>
    </source>
</evidence>
<evidence type="ECO:0000256" key="17">
    <source>
        <dbReference type="ARBA" id="ARBA00042558"/>
    </source>
</evidence>
<dbReference type="PANTHER" id="PTHR12599:SF13">
    <property type="entry name" value="PTERIN-4-ALPHA-CARBINOLAMINE DEHYDRATASE"/>
    <property type="match status" value="1"/>
</dbReference>
<evidence type="ECO:0000256" key="14">
    <source>
        <dbReference type="ARBA" id="ARBA00030497"/>
    </source>
</evidence>
<evidence type="ECO:0000256" key="2">
    <source>
        <dbReference type="ARBA" id="ARBA00004123"/>
    </source>
</evidence>
<reference evidence="22" key="2">
    <citation type="submission" date="2025-09" db="UniProtKB">
        <authorList>
            <consortium name="Ensembl"/>
        </authorList>
    </citation>
    <scope>IDENTIFICATION</scope>
</reference>
<keyword evidence="12" id="KW-0456">Lyase</keyword>
<evidence type="ECO:0000256" key="15">
    <source>
        <dbReference type="ARBA" id="ARBA00031023"/>
    </source>
</evidence>
<dbReference type="GO" id="GO:0008124">
    <property type="term" value="F:4-alpha-hydroxytetrahydrobiopterin dehydratase activity"/>
    <property type="evidence" value="ECO:0007669"/>
    <property type="project" value="UniProtKB-EC"/>
</dbReference>
<name>A0A3Q2VH67_HAPBU</name>
<keyword evidence="13" id="KW-0539">Nucleus</keyword>
<sequence>MLFTKSLFSKTSIRFLHHCQISLLNLNDQYNRSTFFILIFLFLPLQAFGFMSRVALHAEKLDHHPEWFNVYNKVQITLSTHDCGGLSQRDISLATLIDQASLMPIPARAQRSDAPPSSQQAKK</sequence>
<dbReference type="PANTHER" id="PTHR12599">
    <property type="entry name" value="PTERIN-4-ALPHA-CARBINOLAMINE DEHYDRATASE"/>
    <property type="match status" value="1"/>
</dbReference>